<proteinExistence type="predicted"/>
<dbReference type="RefSeq" id="WP_229804855.1">
    <property type="nucleotide sequence ID" value="NZ_BMYX01000020.1"/>
</dbReference>
<organism evidence="3 4">
    <name type="scientific">Paludibacterium paludis</name>
    <dbReference type="NCBI Taxonomy" id="1225769"/>
    <lineage>
        <taxon>Bacteria</taxon>
        <taxon>Pseudomonadati</taxon>
        <taxon>Pseudomonadota</taxon>
        <taxon>Betaproteobacteria</taxon>
        <taxon>Neisseriales</taxon>
        <taxon>Chromobacteriaceae</taxon>
        <taxon>Paludibacterium</taxon>
    </lineage>
</organism>
<sequence length="104" mass="11350">MQRAILLLWPSFMIACLATAAFFSVFDPFELKLHGVQLFEDKRAAYTLFMLVTWALGALNTGIVLLLEKPGSEINGFCALPAKAGDEGDDPFSLPNGTTPTRKT</sequence>
<reference evidence="3" key="1">
    <citation type="journal article" date="2014" name="Int. J. Syst. Evol. Microbiol.">
        <title>Complete genome sequence of Corynebacterium casei LMG S-19264T (=DSM 44701T), isolated from a smear-ripened cheese.</title>
        <authorList>
            <consortium name="US DOE Joint Genome Institute (JGI-PGF)"/>
            <person name="Walter F."/>
            <person name="Albersmeier A."/>
            <person name="Kalinowski J."/>
            <person name="Ruckert C."/>
        </authorList>
    </citation>
    <scope>NUCLEOTIDE SEQUENCE</scope>
    <source>
        <strain evidence="3">KCTC 32182</strain>
    </source>
</reference>
<evidence type="ECO:0000313" key="4">
    <source>
        <dbReference type="Proteomes" id="UP000645257"/>
    </source>
</evidence>
<name>A0A918UBL4_9NEIS</name>
<feature type="transmembrane region" description="Helical" evidence="2">
    <location>
        <begin position="44"/>
        <end position="67"/>
    </location>
</feature>
<keyword evidence="2" id="KW-1133">Transmembrane helix</keyword>
<accession>A0A918UBL4</accession>
<evidence type="ECO:0000256" key="1">
    <source>
        <dbReference type="SAM" id="MobiDB-lite"/>
    </source>
</evidence>
<gene>
    <name evidence="3" type="ORF">GCM10011289_30870</name>
</gene>
<comment type="caution">
    <text evidence="3">The sequence shown here is derived from an EMBL/GenBank/DDBJ whole genome shotgun (WGS) entry which is preliminary data.</text>
</comment>
<feature type="region of interest" description="Disordered" evidence="1">
    <location>
        <begin position="84"/>
        <end position="104"/>
    </location>
</feature>
<evidence type="ECO:0000313" key="3">
    <source>
        <dbReference type="EMBL" id="GGY25036.1"/>
    </source>
</evidence>
<dbReference type="Proteomes" id="UP000645257">
    <property type="component" value="Unassembled WGS sequence"/>
</dbReference>
<evidence type="ECO:0000256" key="2">
    <source>
        <dbReference type="SAM" id="Phobius"/>
    </source>
</evidence>
<dbReference type="EMBL" id="BMYX01000020">
    <property type="protein sequence ID" value="GGY25036.1"/>
    <property type="molecule type" value="Genomic_DNA"/>
</dbReference>
<keyword evidence="2" id="KW-0812">Transmembrane</keyword>
<feature type="compositionally biased region" description="Polar residues" evidence="1">
    <location>
        <begin position="95"/>
        <end position="104"/>
    </location>
</feature>
<dbReference type="PROSITE" id="PS51257">
    <property type="entry name" value="PROKAR_LIPOPROTEIN"/>
    <property type="match status" value="1"/>
</dbReference>
<keyword evidence="2" id="KW-0472">Membrane</keyword>
<dbReference type="AlphaFoldDB" id="A0A918UBL4"/>
<keyword evidence="4" id="KW-1185">Reference proteome</keyword>
<protein>
    <submittedName>
        <fullName evidence="3">Uncharacterized protein</fullName>
    </submittedName>
</protein>
<reference evidence="3" key="2">
    <citation type="submission" date="2020-09" db="EMBL/GenBank/DDBJ databases">
        <authorList>
            <person name="Sun Q."/>
            <person name="Kim S."/>
        </authorList>
    </citation>
    <scope>NUCLEOTIDE SEQUENCE</scope>
    <source>
        <strain evidence="3">KCTC 32182</strain>
    </source>
</reference>